<dbReference type="Proteomes" id="UP000800200">
    <property type="component" value="Unassembled WGS sequence"/>
</dbReference>
<organism evidence="1 2">
    <name type="scientific">Zopfia rhizophila CBS 207.26</name>
    <dbReference type="NCBI Taxonomy" id="1314779"/>
    <lineage>
        <taxon>Eukaryota</taxon>
        <taxon>Fungi</taxon>
        <taxon>Dikarya</taxon>
        <taxon>Ascomycota</taxon>
        <taxon>Pezizomycotina</taxon>
        <taxon>Dothideomycetes</taxon>
        <taxon>Dothideomycetes incertae sedis</taxon>
        <taxon>Zopfiaceae</taxon>
        <taxon>Zopfia</taxon>
    </lineage>
</organism>
<evidence type="ECO:0000313" key="2">
    <source>
        <dbReference type="Proteomes" id="UP000800200"/>
    </source>
</evidence>
<dbReference type="AlphaFoldDB" id="A0A6A6E280"/>
<name>A0A6A6E280_9PEZI</name>
<accession>A0A6A6E280</accession>
<proteinExistence type="predicted"/>
<sequence length="652" mass="73747">MFSTEDIRHLTGLFLPENVLEPTETALSDVPALLISPSGDGLVSQKHTSHEFERFVRSGSEFGRLSLSVLAHTLDVHSDVVLKFVKIFPHLALTSADNDDIVPKAQRDSLWRKLREAASSHVVMKKLFSQENNVSIESIDALARSSLDSEESPDDLLVEISPIEGPYIVSQAYESALQDTIQQSLQAAQKDAEHVTFSPKELTGEPPVWYISKTIDTVLEKANEGQKWYLDRTLDAVHCTPQESLRRRRDVRMEQLNTGTMPYIDFQDFAGDFGELYPSFKDVRDYFSKAVAKSPIDIIGAVAISKTWLDNFKDECMHTLERKGYADVITKIIQNFPMDYQSELRSRIKRLIISACENQPDTPIPYMAGSFIMTEKCRDSYRGHLISEVGLHAKARFQALEEDPDKELRFQISDLLNQLPSRDDVFCALAEDISKDIERQYWNDISNLESKNEAEFSAFWIDRVVPRLNIYVQGLNAIEDSKLRGQLSDLLSTYVVKELFPDTVSKARSQGLTRSRKTRKNVQKLENILKSGKMDIGSVVSAIEKFDKKQGIKEPDTASLADMKRGQVDDMVRKMQKQSDGPLLFLTLVVVLLAKHQPGMVYATGKFAPRLMRQLKSSLKVEEYEQLEKWKDLAKAGALSAEDKEGIKRLAG</sequence>
<keyword evidence="2" id="KW-1185">Reference proteome</keyword>
<reference evidence="1" key="1">
    <citation type="journal article" date="2020" name="Stud. Mycol.">
        <title>101 Dothideomycetes genomes: a test case for predicting lifestyles and emergence of pathogens.</title>
        <authorList>
            <person name="Haridas S."/>
            <person name="Albert R."/>
            <person name="Binder M."/>
            <person name="Bloem J."/>
            <person name="Labutti K."/>
            <person name="Salamov A."/>
            <person name="Andreopoulos B."/>
            <person name="Baker S."/>
            <person name="Barry K."/>
            <person name="Bills G."/>
            <person name="Bluhm B."/>
            <person name="Cannon C."/>
            <person name="Castanera R."/>
            <person name="Culley D."/>
            <person name="Daum C."/>
            <person name="Ezra D."/>
            <person name="Gonzalez J."/>
            <person name="Henrissat B."/>
            <person name="Kuo A."/>
            <person name="Liang C."/>
            <person name="Lipzen A."/>
            <person name="Lutzoni F."/>
            <person name="Magnuson J."/>
            <person name="Mondo S."/>
            <person name="Nolan M."/>
            <person name="Ohm R."/>
            <person name="Pangilinan J."/>
            <person name="Park H.-J."/>
            <person name="Ramirez L."/>
            <person name="Alfaro M."/>
            <person name="Sun H."/>
            <person name="Tritt A."/>
            <person name="Yoshinaga Y."/>
            <person name="Zwiers L.-H."/>
            <person name="Turgeon B."/>
            <person name="Goodwin S."/>
            <person name="Spatafora J."/>
            <person name="Crous P."/>
            <person name="Grigoriev I."/>
        </authorList>
    </citation>
    <scope>NUCLEOTIDE SEQUENCE</scope>
    <source>
        <strain evidence="1">CBS 207.26</strain>
    </source>
</reference>
<dbReference type="EMBL" id="ML994636">
    <property type="protein sequence ID" value="KAF2184822.1"/>
    <property type="molecule type" value="Genomic_DNA"/>
</dbReference>
<protein>
    <submittedName>
        <fullName evidence="1">Uncharacterized protein</fullName>
    </submittedName>
</protein>
<gene>
    <name evidence="1" type="ORF">K469DRAFT_708591</name>
</gene>
<evidence type="ECO:0000313" key="1">
    <source>
        <dbReference type="EMBL" id="KAF2184822.1"/>
    </source>
</evidence>
<dbReference type="OrthoDB" id="3935714at2759"/>